<evidence type="ECO:0000313" key="2">
    <source>
        <dbReference type="EMBL" id="KAK5991928.1"/>
    </source>
</evidence>
<dbReference type="Pfam" id="PF01370">
    <property type="entry name" value="Epimerase"/>
    <property type="match status" value="1"/>
</dbReference>
<reference evidence="2 3" key="1">
    <citation type="submission" date="2024-01" db="EMBL/GenBank/DDBJ databases">
        <title>Complete genome of Cladobotryum mycophilum ATHUM6906.</title>
        <authorList>
            <person name="Christinaki A.C."/>
            <person name="Myridakis A.I."/>
            <person name="Kouvelis V.N."/>
        </authorList>
    </citation>
    <scope>NUCLEOTIDE SEQUENCE [LARGE SCALE GENOMIC DNA]</scope>
    <source>
        <strain evidence="2 3">ATHUM6906</strain>
    </source>
</reference>
<dbReference type="InterPro" id="IPR001509">
    <property type="entry name" value="Epimerase_deHydtase"/>
</dbReference>
<evidence type="ECO:0000259" key="1">
    <source>
        <dbReference type="Pfam" id="PF01370"/>
    </source>
</evidence>
<dbReference type="SUPFAM" id="SSF51735">
    <property type="entry name" value="NAD(P)-binding Rossmann-fold domains"/>
    <property type="match status" value="1"/>
</dbReference>
<dbReference type="PANTHER" id="PTHR48079">
    <property type="entry name" value="PROTEIN YEEZ"/>
    <property type="match status" value="1"/>
</dbReference>
<accession>A0ABR0SIF1</accession>
<proteinExistence type="predicted"/>
<evidence type="ECO:0000313" key="3">
    <source>
        <dbReference type="Proteomes" id="UP001338125"/>
    </source>
</evidence>
<dbReference type="EMBL" id="JAVFKD010000012">
    <property type="protein sequence ID" value="KAK5991928.1"/>
    <property type="molecule type" value="Genomic_DNA"/>
</dbReference>
<name>A0ABR0SIF1_9HYPO</name>
<dbReference type="Proteomes" id="UP001338125">
    <property type="component" value="Unassembled WGS sequence"/>
</dbReference>
<dbReference type="InterPro" id="IPR036291">
    <property type="entry name" value="NAD(P)-bd_dom_sf"/>
</dbReference>
<sequence>MARNILITGASGYLGGELAAQLAEADLPPHGTVYALVRTDEQSAAVKALNMEPLTVDVRKGAAVEKAIVDHSISIVFWLIDALNFDSQLHFIKALSKIKEAKGFDVHFVHTSGAKIFSSHTSAPTDRPLLDTDVDLYDTQKKQEKCPSIIHRAVKTNNTIIEQATALGVRSYIFAPCIVYGKGRGFGNPISIQTTWPVSHISDTGSLYIAILRTILAGGDPGHGKNGYFLAASGSVAWDDIYTSIAVAMKKRGIIQDSNIRLANDEILEKIGVALGSSKQYVPLQLGGSCSFTAKRGEQIGWKSQYGPEHILEALDDEVEFVLQHI</sequence>
<comment type="caution">
    <text evidence="2">The sequence shown here is derived from an EMBL/GenBank/DDBJ whole genome shotgun (WGS) entry which is preliminary data.</text>
</comment>
<dbReference type="InterPro" id="IPR051783">
    <property type="entry name" value="NAD(P)-dependent_oxidoreduct"/>
</dbReference>
<keyword evidence="3" id="KW-1185">Reference proteome</keyword>
<protein>
    <recommendedName>
        <fullName evidence="1">NAD-dependent epimerase/dehydratase domain-containing protein</fullName>
    </recommendedName>
</protein>
<dbReference type="PANTHER" id="PTHR48079:SF6">
    <property type="entry name" value="NAD(P)-BINDING DOMAIN-CONTAINING PROTEIN-RELATED"/>
    <property type="match status" value="1"/>
</dbReference>
<gene>
    <name evidence="2" type="ORF">PT974_05318</name>
</gene>
<organism evidence="2 3">
    <name type="scientific">Cladobotryum mycophilum</name>
    <dbReference type="NCBI Taxonomy" id="491253"/>
    <lineage>
        <taxon>Eukaryota</taxon>
        <taxon>Fungi</taxon>
        <taxon>Dikarya</taxon>
        <taxon>Ascomycota</taxon>
        <taxon>Pezizomycotina</taxon>
        <taxon>Sordariomycetes</taxon>
        <taxon>Hypocreomycetidae</taxon>
        <taxon>Hypocreales</taxon>
        <taxon>Hypocreaceae</taxon>
        <taxon>Cladobotryum</taxon>
    </lineage>
</organism>
<feature type="domain" description="NAD-dependent epimerase/dehydratase" evidence="1">
    <location>
        <begin position="5"/>
        <end position="86"/>
    </location>
</feature>
<dbReference type="Gene3D" id="3.40.50.720">
    <property type="entry name" value="NAD(P)-binding Rossmann-like Domain"/>
    <property type="match status" value="1"/>
</dbReference>